<dbReference type="GO" id="GO:0016747">
    <property type="term" value="F:acyltransferase activity, transferring groups other than amino-acyl groups"/>
    <property type="evidence" value="ECO:0007669"/>
    <property type="project" value="InterPro"/>
</dbReference>
<dbReference type="Gene3D" id="3.40.630.30">
    <property type="match status" value="1"/>
</dbReference>
<dbReference type="CDD" id="cd04301">
    <property type="entry name" value="NAT_SF"/>
    <property type="match status" value="1"/>
</dbReference>
<dbReference type="InterPro" id="IPR016181">
    <property type="entry name" value="Acyl_CoA_acyltransferase"/>
</dbReference>
<feature type="region of interest" description="Disordered" evidence="1">
    <location>
        <begin position="100"/>
        <end position="135"/>
    </location>
</feature>
<comment type="caution">
    <text evidence="3">The sequence shown here is derived from an EMBL/GenBank/DDBJ whole genome shotgun (WGS) entry which is preliminary data.</text>
</comment>
<keyword evidence="4" id="KW-1185">Reference proteome</keyword>
<reference evidence="3" key="1">
    <citation type="journal article" date="2014" name="Int. J. Syst. Evol. Microbiol.">
        <title>Complete genome sequence of Corynebacterium casei LMG S-19264T (=DSM 44701T), isolated from a smear-ripened cheese.</title>
        <authorList>
            <consortium name="US DOE Joint Genome Institute (JGI-PGF)"/>
            <person name="Walter F."/>
            <person name="Albersmeier A."/>
            <person name="Kalinowski J."/>
            <person name="Ruckert C."/>
        </authorList>
    </citation>
    <scope>NUCLEOTIDE SEQUENCE</scope>
    <source>
        <strain evidence="3">CGMCC 1.15519</strain>
    </source>
</reference>
<reference evidence="3" key="2">
    <citation type="submission" date="2020-09" db="EMBL/GenBank/DDBJ databases">
        <authorList>
            <person name="Sun Q."/>
            <person name="Zhou Y."/>
        </authorList>
    </citation>
    <scope>NUCLEOTIDE SEQUENCE</scope>
    <source>
        <strain evidence="3">CGMCC 1.15519</strain>
    </source>
</reference>
<feature type="domain" description="N-acetyltransferase" evidence="2">
    <location>
        <begin position="141"/>
        <end position="280"/>
    </location>
</feature>
<dbReference type="InterPro" id="IPR000182">
    <property type="entry name" value="GNAT_dom"/>
</dbReference>
<dbReference type="SUPFAM" id="SSF55729">
    <property type="entry name" value="Acyl-CoA N-acyltransferases (Nat)"/>
    <property type="match status" value="1"/>
</dbReference>
<evidence type="ECO:0000256" key="1">
    <source>
        <dbReference type="SAM" id="MobiDB-lite"/>
    </source>
</evidence>
<dbReference type="Pfam" id="PF13508">
    <property type="entry name" value="Acetyltransf_7"/>
    <property type="match status" value="1"/>
</dbReference>
<dbReference type="EMBL" id="BMJM01000002">
    <property type="protein sequence ID" value="GGE02548.1"/>
    <property type="molecule type" value="Genomic_DNA"/>
</dbReference>
<name>A0A916ZLC9_9SPHN</name>
<accession>A0A916ZLC9</accession>
<dbReference type="PROSITE" id="PS51186">
    <property type="entry name" value="GNAT"/>
    <property type="match status" value="1"/>
</dbReference>
<protein>
    <recommendedName>
        <fullName evidence="2">N-acetyltransferase domain-containing protein</fullName>
    </recommendedName>
</protein>
<organism evidence="3 4">
    <name type="scientific">Sandarakinorhabdus glacialis</name>
    <dbReference type="NCBI Taxonomy" id="1614636"/>
    <lineage>
        <taxon>Bacteria</taxon>
        <taxon>Pseudomonadati</taxon>
        <taxon>Pseudomonadota</taxon>
        <taxon>Alphaproteobacteria</taxon>
        <taxon>Sphingomonadales</taxon>
        <taxon>Sphingosinicellaceae</taxon>
        <taxon>Sandarakinorhabdus</taxon>
    </lineage>
</organism>
<gene>
    <name evidence="3" type="ORF">GCM10011529_06280</name>
</gene>
<dbReference type="RefSeq" id="WP_188761488.1">
    <property type="nucleotide sequence ID" value="NZ_BMJM01000002.1"/>
</dbReference>
<sequence>MADIDEKLRGMAEHRGLKLVKSRRRKAGTGDFGKYGLVDAAGKALLGVGDDGLTASAGDIEAYLRKGAVSSWQVSAETTPERPAAVHEVVEEDEPVAGKRRKVGKVSPRTAKVEAVSEPEVEPEPEPAPEPAPVPEPEPVLVVRAAKAGDAGGIAGLLGQLTGVNIDAVAAERNLTVVRKAKGGMVVAELGEIVGCCGWALVPTVQHGLIGRLTVMVVDEGHRRRGIATAMFDAATAALGKAGCVRVEVMSDTEVRNSHNFFRALQFEQTSYRFARRIGE</sequence>
<evidence type="ECO:0000313" key="4">
    <source>
        <dbReference type="Proteomes" id="UP000635071"/>
    </source>
</evidence>
<evidence type="ECO:0000313" key="3">
    <source>
        <dbReference type="EMBL" id="GGE02548.1"/>
    </source>
</evidence>
<proteinExistence type="predicted"/>
<dbReference type="AlphaFoldDB" id="A0A916ZLC9"/>
<feature type="compositionally biased region" description="Acidic residues" evidence="1">
    <location>
        <begin position="117"/>
        <end position="127"/>
    </location>
</feature>
<dbReference type="Proteomes" id="UP000635071">
    <property type="component" value="Unassembled WGS sequence"/>
</dbReference>
<evidence type="ECO:0000259" key="2">
    <source>
        <dbReference type="PROSITE" id="PS51186"/>
    </source>
</evidence>